<dbReference type="Proteomes" id="UP000051010">
    <property type="component" value="Unassembled WGS sequence"/>
</dbReference>
<protein>
    <submittedName>
        <fullName evidence="1">Amidinotransferase</fullName>
    </submittedName>
</protein>
<dbReference type="GO" id="GO:0016990">
    <property type="term" value="F:arginine deiminase activity"/>
    <property type="evidence" value="ECO:0007669"/>
    <property type="project" value="TreeGrafter"/>
</dbReference>
<accession>A0A0R1YVK8</accession>
<dbReference type="Gene3D" id="3.75.10.10">
    <property type="entry name" value="L-arginine/glycine Amidinotransferase, Chain A"/>
    <property type="match status" value="1"/>
</dbReference>
<dbReference type="PATRIC" id="fig|1423786.4.peg.1801"/>
<dbReference type="GO" id="GO:0019546">
    <property type="term" value="P:L-arginine deiminase pathway"/>
    <property type="evidence" value="ECO:0007669"/>
    <property type="project" value="TreeGrafter"/>
</dbReference>
<dbReference type="EMBL" id="AZFZ01000038">
    <property type="protein sequence ID" value="KRM43100.1"/>
    <property type="molecule type" value="Genomic_DNA"/>
</dbReference>
<organism evidence="1 2">
    <name type="scientific">Lentilactobacillus parafarraginis DSM 18390 = JCM 14109</name>
    <dbReference type="NCBI Taxonomy" id="1423786"/>
    <lineage>
        <taxon>Bacteria</taxon>
        <taxon>Bacillati</taxon>
        <taxon>Bacillota</taxon>
        <taxon>Bacilli</taxon>
        <taxon>Lactobacillales</taxon>
        <taxon>Lactobacillaceae</taxon>
        <taxon>Lentilactobacillus</taxon>
    </lineage>
</organism>
<proteinExistence type="predicted"/>
<evidence type="ECO:0000313" key="1">
    <source>
        <dbReference type="EMBL" id="KRM43100.1"/>
    </source>
</evidence>
<dbReference type="Pfam" id="PF19420">
    <property type="entry name" value="DDAH_eukar"/>
    <property type="match status" value="1"/>
</dbReference>
<keyword evidence="1" id="KW-0808">Transferase</keyword>
<dbReference type="GO" id="GO:0016740">
    <property type="term" value="F:transferase activity"/>
    <property type="evidence" value="ECO:0007669"/>
    <property type="project" value="UniProtKB-KW"/>
</dbReference>
<sequence>MYVRNSTAPLHHVLVCPPTYLKTAAPINEISKKYVNQPLDAAKLQAEFKSLLEIYQQTNVAVSELAPAPTMPNSIFSRDFGACVKEGYILGNSREPIRFEERAAYEHRMAELGIPKICEVKKGHFEGGDFAFLNEHTIAIGMLARTDPTGFDIIKSALTALNYQVFPVPANPDYLHLDMCFNLVDDHLAVAYPQGLPKPFLELLDQLNIKIIPVPETAIFAHGCNLESLGNHRVISLKQNTSVNEALRQNGMTVFELDATETLKAGGGPHCMTFPLNRQ</sequence>
<dbReference type="SUPFAM" id="SSF55909">
    <property type="entry name" value="Pentein"/>
    <property type="match status" value="1"/>
</dbReference>
<name>A0A0R1YVK8_9LACO</name>
<dbReference type="PANTHER" id="PTHR47271:SF2">
    <property type="entry name" value="ARGININE DEIMINASE"/>
    <property type="match status" value="1"/>
</dbReference>
<gene>
    <name evidence="1" type="ORF">FD47_GL001695</name>
</gene>
<dbReference type="AlphaFoldDB" id="A0A0R1YVK8"/>
<evidence type="ECO:0000313" key="2">
    <source>
        <dbReference type="Proteomes" id="UP000051010"/>
    </source>
</evidence>
<reference evidence="1 2" key="1">
    <citation type="journal article" date="2015" name="Genome Announc.">
        <title>Expanding the biotechnology potential of lactobacilli through comparative genomics of 213 strains and associated genera.</title>
        <authorList>
            <person name="Sun Z."/>
            <person name="Harris H.M."/>
            <person name="McCann A."/>
            <person name="Guo C."/>
            <person name="Argimon S."/>
            <person name="Zhang W."/>
            <person name="Yang X."/>
            <person name="Jeffery I.B."/>
            <person name="Cooney J.C."/>
            <person name="Kagawa T.F."/>
            <person name="Liu W."/>
            <person name="Song Y."/>
            <person name="Salvetti E."/>
            <person name="Wrobel A."/>
            <person name="Rasinkangas P."/>
            <person name="Parkhill J."/>
            <person name="Rea M.C."/>
            <person name="O'Sullivan O."/>
            <person name="Ritari J."/>
            <person name="Douillard F.P."/>
            <person name="Paul Ross R."/>
            <person name="Yang R."/>
            <person name="Briner A.E."/>
            <person name="Felis G.E."/>
            <person name="de Vos W.M."/>
            <person name="Barrangou R."/>
            <person name="Klaenhammer T.R."/>
            <person name="Caufield P.W."/>
            <person name="Cui Y."/>
            <person name="Zhang H."/>
            <person name="O'Toole P.W."/>
        </authorList>
    </citation>
    <scope>NUCLEOTIDE SEQUENCE [LARGE SCALE GENOMIC DNA]</scope>
    <source>
        <strain evidence="1 2">DSM 18390</strain>
    </source>
</reference>
<dbReference type="RefSeq" id="WP_054735145.1">
    <property type="nucleotide sequence ID" value="NZ_AZFZ01000038.1"/>
</dbReference>
<dbReference type="PANTHER" id="PTHR47271">
    <property type="entry name" value="ARGININE DEIMINASE"/>
    <property type="match status" value="1"/>
</dbReference>
<comment type="caution">
    <text evidence="1">The sequence shown here is derived from an EMBL/GenBank/DDBJ whole genome shotgun (WGS) entry which is preliminary data.</text>
</comment>